<feature type="compositionally biased region" description="Low complexity" evidence="1">
    <location>
        <begin position="602"/>
        <end position="616"/>
    </location>
</feature>
<feature type="compositionally biased region" description="Polar residues" evidence="1">
    <location>
        <begin position="566"/>
        <end position="581"/>
    </location>
</feature>
<feature type="compositionally biased region" description="Low complexity" evidence="1">
    <location>
        <begin position="123"/>
        <end position="137"/>
    </location>
</feature>
<reference evidence="2 3" key="1">
    <citation type="journal article" date="2020" name="ISME J.">
        <title>Uncovering the hidden diversity of litter-decomposition mechanisms in mushroom-forming fungi.</title>
        <authorList>
            <person name="Floudas D."/>
            <person name="Bentzer J."/>
            <person name="Ahren D."/>
            <person name="Johansson T."/>
            <person name="Persson P."/>
            <person name="Tunlid A."/>
        </authorList>
    </citation>
    <scope>NUCLEOTIDE SEQUENCE [LARGE SCALE GENOMIC DNA]</scope>
    <source>
        <strain evidence="2 3">CBS 175.51</strain>
    </source>
</reference>
<feature type="compositionally biased region" description="Polar residues" evidence="1">
    <location>
        <begin position="709"/>
        <end position="728"/>
    </location>
</feature>
<feature type="compositionally biased region" description="Basic and acidic residues" evidence="1">
    <location>
        <begin position="280"/>
        <end position="291"/>
    </location>
</feature>
<feature type="compositionally biased region" description="Low complexity" evidence="1">
    <location>
        <begin position="461"/>
        <end position="471"/>
    </location>
</feature>
<feature type="compositionally biased region" description="Low complexity" evidence="1">
    <location>
        <begin position="738"/>
        <end position="747"/>
    </location>
</feature>
<evidence type="ECO:0000256" key="1">
    <source>
        <dbReference type="SAM" id="MobiDB-lite"/>
    </source>
</evidence>
<accession>A0A8H5AZ59</accession>
<feature type="compositionally biased region" description="Low complexity" evidence="1">
    <location>
        <begin position="414"/>
        <end position="434"/>
    </location>
</feature>
<feature type="compositionally biased region" description="Polar residues" evidence="1">
    <location>
        <begin position="266"/>
        <end position="279"/>
    </location>
</feature>
<dbReference type="OrthoDB" id="2553626at2759"/>
<organism evidence="2 3">
    <name type="scientific">Ephemerocybe angulata</name>
    <dbReference type="NCBI Taxonomy" id="980116"/>
    <lineage>
        <taxon>Eukaryota</taxon>
        <taxon>Fungi</taxon>
        <taxon>Dikarya</taxon>
        <taxon>Basidiomycota</taxon>
        <taxon>Agaricomycotina</taxon>
        <taxon>Agaricomycetes</taxon>
        <taxon>Agaricomycetidae</taxon>
        <taxon>Agaricales</taxon>
        <taxon>Agaricineae</taxon>
        <taxon>Psathyrellaceae</taxon>
        <taxon>Ephemerocybe</taxon>
    </lineage>
</organism>
<feature type="region of interest" description="Disordered" evidence="1">
    <location>
        <begin position="803"/>
        <end position="831"/>
    </location>
</feature>
<feature type="region of interest" description="Disordered" evidence="1">
    <location>
        <begin position="123"/>
        <end position="760"/>
    </location>
</feature>
<comment type="caution">
    <text evidence="2">The sequence shown here is derived from an EMBL/GenBank/DDBJ whole genome shotgun (WGS) entry which is preliminary data.</text>
</comment>
<sequence>MAQRRLTLHASALNDDEYKEYTAALKELAEIDDAHNRGQGMDGDDEYYEGITLGVREVRAWLRGRYSSLEVSVIDNILKLFSPNLGHGDTLSGGQVFVVLRLVMHVTGGKELERGLAFIQARARSSSRPASPSKRSAPQPPPPPRRSNTTSEHPQPPQHPSTSTTNPFTQRPLPKTPAPPPLKSSSRSEDGRGRSRSPNKHSGPPLPPRKSAPANQTTFLPPPRHSSHAVGEAVPPVPSVPSHGHHHSISLSNPSYGHSAVGYQPLLSTHTPVPVSSSLHTHDRPRAESPTKKPPAPAPPPKPPGVVAGHVTSNLMKQSLQASKVAQSVKRAEERAEKERVMQVLKSSSGVGTGTSTGTPFRSTGPPPPPAYTKPQPPFPSHSQPQQPRPLPQRDALSSSHPHLHPTRTLQVASSSHSSGSSSSISDLDARSVSNRSTGTGSQPNWPPRPFHPTHGRVQGRRQSSSVSVSSLEQVALAIPQGPNSRSVGNSRESSRTRPRFSSTPFLGEGGEKYMESPSGSPTSRGNADLPGVLGMGPPPMHPDRKPPPPPPPQLSSFDAVYGAGSASSSTVFGTPLSSPTGDRPGPSPTGRVGRSRSMHQPGSPLLFSSGPSPFGQDEGGNEKDRLGAVGAMGRRKRPESMQVGMYRRVGTMEDETSVDRDVDGDPFASPSLTVGQDGGSGRWDAPPPPPSRYGGLSRHASLSGRSDGAQSRGITSLSRRSSLSVANSADGAESHSHTTNSNSNSNGYPTPNASPLNMKTMLSSWQSKSAVAQEKLSDRFSKMKPGVEKGWFKAEAGLNVRRGYVGGPRGLSEGVHGREEKEGLIGADDD</sequence>
<feature type="compositionally biased region" description="Pro residues" evidence="1">
    <location>
        <begin position="292"/>
        <end position="304"/>
    </location>
</feature>
<feature type="compositionally biased region" description="Polar residues" evidence="1">
    <location>
        <begin position="748"/>
        <end position="760"/>
    </location>
</feature>
<feature type="compositionally biased region" description="Low complexity" evidence="1">
    <location>
        <begin position="347"/>
        <end position="364"/>
    </location>
</feature>
<proteinExistence type="predicted"/>
<feature type="compositionally biased region" description="Polar residues" evidence="1">
    <location>
        <begin position="435"/>
        <end position="444"/>
    </location>
</feature>
<dbReference type="EMBL" id="JAACJK010000223">
    <property type="protein sequence ID" value="KAF5313599.1"/>
    <property type="molecule type" value="Genomic_DNA"/>
</dbReference>
<feature type="compositionally biased region" description="Basic and acidic residues" evidence="1">
    <location>
        <begin position="330"/>
        <end position="341"/>
    </location>
</feature>
<protein>
    <submittedName>
        <fullName evidence="2">Uncharacterized protein</fullName>
    </submittedName>
</protein>
<feature type="compositionally biased region" description="Pro residues" evidence="1">
    <location>
        <begin position="365"/>
        <end position="380"/>
    </location>
</feature>
<dbReference type="Proteomes" id="UP000541558">
    <property type="component" value="Unassembled WGS sequence"/>
</dbReference>
<dbReference type="AlphaFoldDB" id="A0A8H5AZ59"/>
<name>A0A8H5AZ59_9AGAR</name>
<evidence type="ECO:0000313" key="3">
    <source>
        <dbReference type="Proteomes" id="UP000541558"/>
    </source>
</evidence>
<evidence type="ECO:0000313" key="2">
    <source>
        <dbReference type="EMBL" id="KAF5313599.1"/>
    </source>
</evidence>
<feature type="compositionally biased region" description="Polar residues" evidence="1">
    <location>
        <begin position="311"/>
        <end position="326"/>
    </location>
</feature>
<keyword evidence="3" id="KW-1185">Reference proteome</keyword>
<gene>
    <name evidence="2" type="ORF">D9611_010110</name>
</gene>